<gene>
    <name evidence="1" type="ORF">B0H63DRAFT_462096</name>
</gene>
<keyword evidence="2" id="KW-1185">Reference proteome</keyword>
<proteinExistence type="predicted"/>
<evidence type="ECO:0000313" key="1">
    <source>
        <dbReference type="EMBL" id="KAK3394830.1"/>
    </source>
</evidence>
<name>A0AAE0P881_9PEZI</name>
<reference evidence="1" key="2">
    <citation type="submission" date="2023-06" db="EMBL/GenBank/DDBJ databases">
        <authorList>
            <consortium name="Lawrence Berkeley National Laboratory"/>
            <person name="Haridas S."/>
            <person name="Hensen N."/>
            <person name="Bonometti L."/>
            <person name="Westerberg I."/>
            <person name="Brannstrom I.O."/>
            <person name="Guillou S."/>
            <person name="Cros-Aarteil S."/>
            <person name="Calhoun S."/>
            <person name="Kuo A."/>
            <person name="Mondo S."/>
            <person name="Pangilinan J."/>
            <person name="Riley R."/>
            <person name="LaButti K."/>
            <person name="Andreopoulos B."/>
            <person name="Lipzen A."/>
            <person name="Chen C."/>
            <person name="Yanf M."/>
            <person name="Daum C."/>
            <person name="Ng V."/>
            <person name="Clum A."/>
            <person name="Steindorff A."/>
            <person name="Ohm R."/>
            <person name="Martin F."/>
            <person name="Silar P."/>
            <person name="Natvig D."/>
            <person name="Lalanne C."/>
            <person name="Gautier V."/>
            <person name="Ament-velasquez S.L."/>
            <person name="Kruys A."/>
            <person name="Hutchinson M.I."/>
            <person name="Powell A.J."/>
            <person name="Barry K."/>
            <person name="Miller A.N."/>
            <person name="Grigoriev I.V."/>
            <person name="Debuchy R."/>
            <person name="Gladieux P."/>
            <person name="Thoren M.H."/>
            <person name="Johannesson H."/>
        </authorList>
    </citation>
    <scope>NUCLEOTIDE SEQUENCE</scope>
    <source>
        <strain evidence="1">CBS 232.78</strain>
    </source>
</reference>
<accession>A0AAE0P881</accession>
<dbReference type="EMBL" id="JAULSW010000001">
    <property type="protein sequence ID" value="KAK3394830.1"/>
    <property type="molecule type" value="Genomic_DNA"/>
</dbReference>
<dbReference type="AlphaFoldDB" id="A0AAE0P881"/>
<protein>
    <submittedName>
        <fullName evidence="1">Uncharacterized protein</fullName>
    </submittedName>
</protein>
<reference evidence="1" key="1">
    <citation type="journal article" date="2023" name="Mol. Phylogenet. Evol.">
        <title>Genome-scale phylogeny and comparative genomics of the fungal order Sordariales.</title>
        <authorList>
            <person name="Hensen N."/>
            <person name="Bonometti L."/>
            <person name="Westerberg I."/>
            <person name="Brannstrom I.O."/>
            <person name="Guillou S."/>
            <person name="Cros-Aarteil S."/>
            <person name="Calhoun S."/>
            <person name="Haridas S."/>
            <person name="Kuo A."/>
            <person name="Mondo S."/>
            <person name="Pangilinan J."/>
            <person name="Riley R."/>
            <person name="LaButti K."/>
            <person name="Andreopoulos B."/>
            <person name="Lipzen A."/>
            <person name="Chen C."/>
            <person name="Yan M."/>
            <person name="Daum C."/>
            <person name="Ng V."/>
            <person name="Clum A."/>
            <person name="Steindorff A."/>
            <person name="Ohm R.A."/>
            <person name="Martin F."/>
            <person name="Silar P."/>
            <person name="Natvig D.O."/>
            <person name="Lalanne C."/>
            <person name="Gautier V."/>
            <person name="Ament-Velasquez S.L."/>
            <person name="Kruys A."/>
            <person name="Hutchinson M.I."/>
            <person name="Powell A.J."/>
            <person name="Barry K."/>
            <person name="Miller A.N."/>
            <person name="Grigoriev I.V."/>
            <person name="Debuchy R."/>
            <person name="Gladieux P."/>
            <person name="Hiltunen Thoren M."/>
            <person name="Johannesson H."/>
        </authorList>
    </citation>
    <scope>NUCLEOTIDE SEQUENCE</scope>
    <source>
        <strain evidence="1">CBS 232.78</strain>
    </source>
</reference>
<comment type="caution">
    <text evidence="1">The sequence shown here is derived from an EMBL/GenBank/DDBJ whole genome shotgun (WGS) entry which is preliminary data.</text>
</comment>
<evidence type="ECO:0000313" key="2">
    <source>
        <dbReference type="Proteomes" id="UP001285441"/>
    </source>
</evidence>
<dbReference type="Proteomes" id="UP001285441">
    <property type="component" value="Unassembled WGS sequence"/>
</dbReference>
<organism evidence="1 2">
    <name type="scientific">Podospora didyma</name>
    <dbReference type="NCBI Taxonomy" id="330526"/>
    <lineage>
        <taxon>Eukaryota</taxon>
        <taxon>Fungi</taxon>
        <taxon>Dikarya</taxon>
        <taxon>Ascomycota</taxon>
        <taxon>Pezizomycotina</taxon>
        <taxon>Sordariomycetes</taxon>
        <taxon>Sordariomycetidae</taxon>
        <taxon>Sordariales</taxon>
        <taxon>Podosporaceae</taxon>
        <taxon>Podospora</taxon>
    </lineage>
</organism>
<sequence>MTSMVPPPTFHTGFPSLAVAIAPLSMSCLASPLTGRLSLAVVVEMKKRQSNLCRMCTAELVARLLCLGSHHVKRYDRHLDTRHSSLDHASPWSPPSAVMLSDILKEAKLWRLSVAFKSLKVIAHTFLKAVKWWRYM</sequence>